<reference evidence="2" key="1">
    <citation type="submission" date="2021-02" db="EMBL/GenBank/DDBJ databases">
        <title>Psilocybe cubensis genome.</title>
        <authorList>
            <person name="Mckernan K.J."/>
            <person name="Crawford S."/>
            <person name="Trippe A."/>
            <person name="Kane L.T."/>
            <person name="Mclaughlin S."/>
        </authorList>
    </citation>
    <scope>NUCLEOTIDE SEQUENCE [LARGE SCALE GENOMIC DNA]</scope>
    <source>
        <strain evidence="2">MGC-MH-2018</strain>
    </source>
</reference>
<dbReference type="InterPro" id="IPR001810">
    <property type="entry name" value="F-box_dom"/>
</dbReference>
<dbReference type="PROSITE" id="PS50181">
    <property type="entry name" value="FBOX"/>
    <property type="match status" value="1"/>
</dbReference>
<organism evidence="2">
    <name type="scientific">Psilocybe cubensis</name>
    <name type="common">Psychedelic mushroom</name>
    <name type="synonym">Stropharia cubensis</name>
    <dbReference type="NCBI Taxonomy" id="181762"/>
    <lineage>
        <taxon>Eukaryota</taxon>
        <taxon>Fungi</taxon>
        <taxon>Dikarya</taxon>
        <taxon>Basidiomycota</taxon>
        <taxon>Agaricomycotina</taxon>
        <taxon>Agaricomycetes</taxon>
        <taxon>Agaricomycetidae</taxon>
        <taxon>Agaricales</taxon>
        <taxon>Agaricineae</taxon>
        <taxon>Strophariaceae</taxon>
        <taxon>Psilocybe</taxon>
    </lineage>
</organism>
<protein>
    <recommendedName>
        <fullName evidence="1">F-box domain-containing protein</fullName>
    </recommendedName>
</protein>
<accession>A0A8H7XXZ0</accession>
<dbReference type="Pfam" id="PF12937">
    <property type="entry name" value="F-box-like"/>
    <property type="match status" value="1"/>
</dbReference>
<proteinExistence type="predicted"/>
<dbReference type="EMBL" id="JAFIQS010000005">
    <property type="protein sequence ID" value="KAG5169132.1"/>
    <property type="molecule type" value="Genomic_DNA"/>
</dbReference>
<feature type="domain" description="F-box" evidence="1">
    <location>
        <begin position="1"/>
        <end position="48"/>
    </location>
</feature>
<sequence>MFFERLPVDLIAEILGELDLESLIQMAYVSKRFYSVASDPSLNPWRRPIMRILNMHMYEPALKHLSVRLIVPRRNWIEIITLARPSFVLYDATLPNLKSEEWEECFKRRFLPSWQKWKKESSWKEAFLKLLHRVWHRSVSSCTSDEAWTKYVVLNRNGSANELEVSSRNYNPFSVFNEMKQQNNLSHLETRIRASYRLVVELSDVRILAFGTLAKPRSDLMVNPNAHMFLTPPGITANRPGNVLTKLASRNRLGFVDDHGVYPMSPSTVPAYLFKDYHNPVVTYKRLIYPQPATTHANYPLFTSGGGDSRWNDLDEIEESGLHWVGALMQAMVSHPRLLKSHNLFFCCRITAQLICPSRDSDNPRHQYASFAWDDLWAIAPWMDEIITKRINGAGLGN</sequence>
<evidence type="ECO:0000259" key="1">
    <source>
        <dbReference type="PROSITE" id="PS50181"/>
    </source>
</evidence>
<dbReference type="InterPro" id="IPR036047">
    <property type="entry name" value="F-box-like_dom_sf"/>
</dbReference>
<name>A0A8H7XXZ0_PSICU</name>
<evidence type="ECO:0000313" key="2">
    <source>
        <dbReference type="EMBL" id="KAG5169132.1"/>
    </source>
</evidence>
<dbReference type="AlphaFoldDB" id="A0A8H7XXZ0"/>
<gene>
    <name evidence="2" type="ORF">JR316_005688</name>
</gene>
<dbReference type="SUPFAM" id="SSF81383">
    <property type="entry name" value="F-box domain"/>
    <property type="match status" value="1"/>
</dbReference>
<comment type="caution">
    <text evidence="2">The sequence shown here is derived from an EMBL/GenBank/DDBJ whole genome shotgun (WGS) entry which is preliminary data.</text>
</comment>
<dbReference type="Gene3D" id="1.20.1280.50">
    <property type="match status" value="1"/>
</dbReference>